<evidence type="ECO:0000313" key="4">
    <source>
        <dbReference type="Proteomes" id="UP000001916"/>
    </source>
</evidence>
<keyword evidence="2" id="KW-0479">Metal-binding</keyword>
<dbReference type="PANTHER" id="PTHR10458:SF22">
    <property type="entry name" value="PEPTIDE DEFORMYLASE"/>
    <property type="match status" value="1"/>
</dbReference>
<dbReference type="GO" id="GO:0042586">
    <property type="term" value="F:peptide deformylase activity"/>
    <property type="evidence" value="ECO:0007669"/>
    <property type="project" value="UniProtKB-UniRule"/>
</dbReference>
<protein>
    <recommendedName>
        <fullName evidence="2">Peptide deformylase</fullName>
        <shortName evidence="2">PDF</shortName>
        <ecNumber evidence="2">3.5.1.88</ecNumber>
    </recommendedName>
    <alternativeName>
        <fullName evidence="2">Polypeptide deformylase</fullName>
    </alternativeName>
</protein>
<evidence type="ECO:0000256" key="1">
    <source>
        <dbReference type="ARBA" id="ARBA00010759"/>
    </source>
</evidence>
<feature type="active site" evidence="2">
    <location>
        <position position="148"/>
    </location>
</feature>
<evidence type="ECO:0000256" key="2">
    <source>
        <dbReference type="HAMAP-Rule" id="MF_00163"/>
    </source>
</evidence>
<feature type="binding site" evidence="2">
    <location>
        <position position="104"/>
    </location>
    <ligand>
        <name>Fe cation</name>
        <dbReference type="ChEBI" id="CHEBI:24875"/>
    </ligand>
</feature>
<accession>D7BGV4</accession>
<sequence>MIYPIRLYGDPVLRKRASSVKDFSEIPRLAENMFETMFEARGVGLAAPQVGRSERLFVFAEYVDAEDEEEGEEADLKTRVKNQWVMVNPAITYRAGQQISTEGCLSIPGLYSDEVPRDLQIRVEYQNELGEKKTQEFEGYLAVVVQHELDHLDGTLFFERLPKDLKAAFLEEHRHELAEMQRRAKAFLKELKARR</sequence>
<dbReference type="AlphaFoldDB" id="D7BGV4"/>
<dbReference type="Proteomes" id="UP000001916">
    <property type="component" value="Chromosome"/>
</dbReference>
<reference evidence="3 4" key="1">
    <citation type="journal article" date="2010" name="Stand. Genomic Sci.">
        <title>Complete genome sequence of Meiothermus silvanus type strain (VI-R2).</title>
        <authorList>
            <person name="Sikorski J."/>
            <person name="Tindall B.J."/>
            <person name="Lowry S."/>
            <person name="Lucas S."/>
            <person name="Nolan M."/>
            <person name="Copeland A."/>
            <person name="Glavina Del Rio T."/>
            <person name="Tice H."/>
            <person name="Cheng J.F."/>
            <person name="Han C."/>
            <person name="Pitluck S."/>
            <person name="Liolios K."/>
            <person name="Ivanova N."/>
            <person name="Mavromatis K."/>
            <person name="Mikhailova N."/>
            <person name="Pati A."/>
            <person name="Goodwin L."/>
            <person name="Chen A."/>
            <person name="Palaniappan K."/>
            <person name="Land M."/>
            <person name="Hauser L."/>
            <person name="Chang Y.J."/>
            <person name="Jeffries C.D."/>
            <person name="Rohde M."/>
            <person name="Goker M."/>
            <person name="Woyke T."/>
            <person name="Bristow J."/>
            <person name="Eisen J.A."/>
            <person name="Markowitz V."/>
            <person name="Hugenholtz P."/>
            <person name="Kyrpides N.C."/>
            <person name="Klenk H.P."/>
            <person name="Lapidus A."/>
        </authorList>
    </citation>
    <scope>NUCLEOTIDE SEQUENCE [LARGE SCALE GENOMIC DNA]</scope>
    <source>
        <strain evidence="4">ATCC 700542 / DSM 9946 / VI-R2</strain>
    </source>
</reference>
<keyword evidence="2" id="KW-0648">Protein biosynthesis</keyword>
<gene>
    <name evidence="2" type="primary">def</name>
    <name evidence="3" type="ordered locus">Mesil_0163</name>
</gene>
<comment type="function">
    <text evidence="2">Removes the formyl group from the N-terminal Met of newly synthesized proteins. Requires at least a dipeptide for an efficient rate of reaction. N-terminal L-methionine is a prerequisite for activity but the enzyme has broad specificity at other positions.</text>
</comment>
<dbReference type="CDD" id="cd00487">
    <property type="entry name" value="Pep_deformylase"/>
    <property type="match status" value="1"/>
</dbReference>
<dbReference type="EMBL" id="CP002042">
    <property type="protein sequence ID" value="ADH62108.1"/>
    <property type="molecule type" value="Genomic_DNA"/>
</dbReference>
<dbReference type="STRING" id="526227.Mesil_0163"/>
<name>D7BGV4_ALLS1</name>
<dbReference type="PIRSF" id="PIRSF004749">
    <property type="entry name" value="Pep_def"/>
    <property type="match status" value="1"/>
</dbReference>
<dbReference type="NCBIfam" id="TIGR00079">
    <property type="entry name" value="pept_deformyl"/>
    <property type="match status" value="1"/>
</dbReference>
<dbReference type="eggNOG" id="COG0242">
    <property type="taxonomic scope" value="Bacteria"/>
</dbReference>
<dbReference type="HOGENOM" id="CLU_061901_1_2_0"/>
<dbReference type="Gene3D" id="3.90.45.10">
    <property type="entry name" value="Peptide deformylase"/>
    <property type="match status" value="1"/>
</dbReference>
<dbReference type="GO" id="GO:0006412">
    <property type="term" value="P:translation"/>
    <property type="evidence" value="ECO:0007669"/>
    <property type="project" value="UniProtKB-UniRule"/>
</dbReference>
<comment type="similarity">
    <text evidence="1 2">Belongs to the polypeptide deformylase family.</text>
</comment>
<dbReference type="SUPFAM" id="SSF56420">
    <property type="entry name" value="Peptide deformylase"/>
    <property type="match status" value="1"/>
</dbReference>
<comment type="cofactor">
    <cofactor evidence="2">
        <name>Fe(2+)</name>
        <dbReference type="ChEBI" id="CHEBI:29033"/>
    </cofactor>
    <text evidence="2">Binds 1 Fe(2+) ion.</text>
</comment>
<dbReference type="Pfam" id="PF01327">
    <property type="entry name" value="Pep_deformylase"/>
    <property type="match status" value="1"/>
</dbReference>
<proteinExistence type="inferred from homology"/>
<dbReference type="PRINTS" id="PR01576">
    <property type="entry name" value="PDEFORMYLASE"/>
</dbReference>
<dbReference type="NCBIfam" id="NF001159">
    <property type="entry name" value="PRK00150.1-3"/>
    <property type="match status" value="1"/>
</dbReference>
<dbReference type="RefSeq" id="WP_013156715.1">
    <property type="nucleotide sequence ID" value="NC_014212.1"/>
</dbReference>
<comment type="catalytic activity">
    <reaction evidence="2">
        <text>N-terminal N-formyl-L-methionyl-[peptide] + H2O = N-terminal L-methionyl-[peptide] + formate</text>
        <dbReference type="Rhea" id="RHEA:24420"/>
        <dbReference type="Rhea" id="RHEA-COMP:10639"/>
        <dbReference type="Rhea" id="RHEA-COMP:10640"/>
        <dbReference type="ChEBI" id="CHEBI:15377"/>
        <dbReference type="ChEBI" id="CHEBI:15740"/>
        <dbReference type="ChEBI" id="CHEBI:49298"/>
        <dbReference type="ChEBI" id="CHEBI:64731"/>
        <dbReference type="EC" id="3.5.1.88"/>
    </reaction>
</comment>
<dbReference type="GO" id="GO:0046872">
    <property type="term" value="F:metal ion binding"/>
    <property type="evidence" value="ECO:0007669"/>
    <property type="project" value="UniProtKB-KW"/>
</dbReference>
<dbReference type="HAMAP" id="MF_00163">
    <property type="entry name" value="Pep_deformylase"/>
    <property type="match status" value="1"/>
</dbReference>
<dbReference type="KEGG" id="msv:Mesil_0163"/>
<dbReference type="PANTHER" id="PTHR10458">
    <property type="entry name" value="PEPTIDE DEFORMYLASE"/>
    <property type="match status" value="1"/>
</dbReference>
<organism evidence="3 4">
    <name type="scientific">Allomeiothermus silvanus (strain ATCC 700542 / DSM 9946 / NBRC 106475 / NCIMB 13440 / VI-R2)</name>
    <name type="common">Thermus silvanus</name>
    <dbReference type="NCBI Taxonomy" id="526227"/>
    <lineage>
        <taxon>Bacteria</taxon>
        <taxon>Thermotogati</taxon>
        <taxon>Deinococcota</taxon>
        <taxon>Deinococci</taxon>
        <taxon>Thermales</taxon>
        <taxon>Thermaceae</taxon>
        <taxon>Allomeiothermus</taxon>
    </lineage>
</organism>
<keyword evidence="2" id="KW-0408">Iron</keyword>
<feature type="binding site" evidence="2">
    <location>
        <position position="151"/>
    </location>
    <ligand>
        <name>Fe cation</name>
        <dbReference type="ChEBI" id="CHEBI:24875"/>
    </ligand>
</feature>
<dbReference type="EC" id="3.5.1.88" evidence="2"/>
<keyword evidence="2 3" id="KW-0378">Hydrolase</keyword>
<evidence type="ECO:0000313" key="3">
    <source>
        <dbReference type="EMBL" id="ADH62108.1"/>
    </source>
</evidence>
<dbReference type="InterPro" id="IPR023635">
    <property type="entry name" value="Peptide_deformylase"/>
</dbReference>
<keyword evidence="4" id="KW-1185">Reference proteome</keyword>
<dbReference type="InterPro" id="IPR036821">
    <property type="entry name" value="Peptide_deformylase_sf"/>
</dbReference>
<feature type="binding site" evidence="2">
    <location>
        <position position="147"/>
    </location>
    <ligand>
        <name>Fe cation</name>
        <dbReference type="ChEBI" id="CHEBI:24875"/>
    </ligand>
</feature>